<evidence type="ECO:0000313" key="2">
    <source>
        <dbReference type="Proteomes" id="UP000297229"/>
    </source>
</evidence>
<reference evidence="1 2" key="1">
    <citation type="submission" date="2017-12" db="EMBL/GenBank/DDBJ databases">
        <title>Comparative genomics of Botrytis spp.</title>
        <authorList>
            <person name="Valero-Jimenez C.A."/>
            <person name="Tapia P."/>
            <person name="Veloso J."/>
            <person name="Silva-Moreno E."/>
            <person name="Staats M."/>
            <person name="Valdes J.H."/>
            <person name="Van Kan J.A.L."/>
        </authorList>
    </citation>
    <scope>NUCLEOTIDE SEQUENCE [LARGE SCALE GENOMIC DNA]</scope>
    <source>
        <strain evidence="1 2">Be9601</strain>
    </source>
</reference>
<sequence length="239" mass="26424">MNKLERLERTEFTGPKRDITVPWPVCSPFDNRSDPDATDKEWEKIGKIRLGVIALPDSYVEEKGLRKAQRFPWDNSKGLKLRISLLEFHRGEERSGIFAHVIHCLNALKQDIKFNADDIPDGLAMDIVSPADPPNSRGHFLPETATNYDHSEVTVGTGPYWGMIETGLALVAACLPTSRSKNTGSSAKGARSAKQYYKMDQMSIAASKVSTGAQFGGVEANFSTEEHFKGDVEAAELRP</sequence>
<dbReference type="EMBL" id="PQXM01000046">
    <property type="protein sequence ID" value="TGO79009.1"/>
    <property type="molecule type" value="Genomic_DNA"/>
</dbReference>
<comment type="caution">
    <text evidence="1">The sequence shown here is derived from an EMBL/GenBank/DDBJ whole genome shotgun (WGS) entry which is preliminary data.</text>
</comment>
<dbReference type="Proteomes" id="UP000297229">
    <property type="component" value="Unassembled WGS sequence"/>
</dbReference>
<evidence type="ECO:0000313" key="1">
    <source>
        <dbReference type="EMBL" id="TGO79009.1"/>
    </source>
</evidence>
<name>A0A4Z1JYM0_9HELO</name>
<protein>
    <submittedName>
        <fullName evidence="1">Uncharacterized protein</fullName>
    </submittedName>
</protein>
<dbReference type="AlphaFoldDB" id="A0A4Z1JYM0"/>
<dbReference type="STRING" id="278938.A0A4Z1JYM0"/>
<gene>
    <name evidence="1" type="ORF">BELL_0046g00090</name>
</gene>
<accession>A0A4Z1JYM0</accession>
<proteinExistence type="predicted"/>
<keyword evidence="2" id="KW-1185">Reference proteome</keyword>
<organism evidence="1 2">
    <name type="scientific">Botrytis elliptica</name>
    <dbReference type="NCBI Taxonomy" id="278938"/>
    <lineage>
        <taxon>Eukaryota</taxon>
        <taxon>Fungi</taxon>
        <taxon>Dikarya</taxon>
        <taxon>Ascomycota</taxon>
        <taxon>Pezizomycotina</taxon>
        <taxon>Leotiomycetes</taxon>
        <taxon>Helotiales</taxon>
        <taxon>Sclerotiniaceae</taxon>
        <taxon>Botrytis</taxon>
    </lineage>
</organism>